<dbReference type="InterPro" id="IPR001806">
    <property type="entry name" value="Small_GTPase"/>
</dbReference>
<dbReference type="Gene3D" id="3.40.50.300">
    <property type="entry name" value="P-loop containing nucleotide triphosphate hydrolases"/>
    <property type="match status" value="1"/>
</dbReference>
<dbReference type="InterPro" id="IPR027417">
    <property type="entry name" value="P-loop_NTPase"/>
</dbReference>
<dbReference type="PANTHER" id="PTHR47981:SF20">
    <property type="entry name" value="RAS-RELATED PROTEIN RAB-7A"/>
    <property type="match status" value="1"/>
</dbReference>
<accession>A0ABQ8XDY5</accession>
<evidence type="ECO:0000256" key="3">
    <source>
        <dbReference type="ARBA" id="ARBA00023134"/>
    </source>
</evidence>
<keyword evidence="5" id="KW-1185">Reference proteome</keyword>
<dbReference type="SMART" id="SM00175">
    <property type="entry name" value="RAB"/>
    <property type="match status" value="1"/>
</dbReference>
<evidence type="ECO:0000313" key="4">
    <source>
        <dbReference type="EMBL" id="KAJ6230860.1"/>
    </source>
</evidence>
<dbReference type="Proteomes" id="UP001150062">
    <property type="component" value="Unassembled WGS sequence"/>
</dbReference>
<dbReference type="SMART" id="SM00174">
    <property type="entry name" value="RHO"/>
    <property type="match status" value="1"/>
</dbReference>
<dbReference type="PROSITE" id="PS51419">
    <property type="entry name" value="RAB"/>
    <property type="match status" value="1"/>
</dbReference>
<gene>
    <name evidence="4" type="ORF">M0813_06428</name>
</gene>
<comment type="caution">
    <text evidence="4">The sequence shown here is derived from an EMBL/GenBank/DDBJ whole genome shotgun (WGS) entry which is preliminary data.</text>
</comment>
<name>A0ABQ8XDY5_9EUKA</name>
<dbReference type="SMART" id="SM00173">
    <property type="entry name" value="RAS"/>
    <property type="match status" value="1"/>
</dbReference>
<evidence type="ECO:0000256" key="2">
    <source>
        <dbReference type="ARBA" id="ARBA00022741"/>
    </source>
</evidence>
<keyword evidence="2" id="KW-0547">Nucleotide-binding</keyword>
<reference evidence="4" key="1">
    <citation type="submission" date="2022-08" db="EMBL/GenBank/DDBJ databases">
        <title>Novel sulfate-reducing endosymbionts in the free-living metamonad Anaeramoeba.</title>
        <authorList>
            <person name="Jerlstrom-Hultqvist J."/>
            <person name="Cepicka I."/>
            <person name="Gallot-Lavallee L."/>
            <person name="Salas-Leiva D."/>
            <person name="Curtis B.A."/>
            <person name="Zahonova K."/>
            <person name="Pipaliya S."/>
            <person name="Dacks J."/>
            <person name="Roger A.J."/>
        </authorList>
    </citation>
    <scope>NUCLEOTIDE SEQUENCE</scope>
    <source>
        <strain evidence="4">Schooner1</strain>
    </source>
</reference>
<dbReference type="PRINTS" id="PR00449">
    <property type="entry name" value="RASTRNSFRMNG"/>
</dbReference>
<organism evidence="4 5">
    <name type="scientific">Anaeramoeba flamelloides</name>
    <dbReference type="NCBI Taxonomy" id="1746091"/>
    <lineage>
        <taxon>Eukaryota</taxon>
        <taxon>Metamonada</taxon>
        <taxon>Anaeramoebidae</taxon>
        <taxon>Anaeramoeba</taxon>
    </lineage>
</organism>
<dbReference type="Pfam" id="PF00071">
    <property type="entry name" value="Ras"/>
    <property type="match status" value="1"/>
</dbReference>
<protein>
    <submittedName>
        <fullName evidence="4">Rab family</fullName>
    </submittedName>
</protein>
<sequence length="200" mass="23573">MNKKEEFKKYLKETTILNKLTKGLIELYETNTSPKDINQFIMEKLGHTNTDDLEKENEELKKEISELQKEKPNNTFVGLGRLFDKSKNYEQYNTWIVISIWKQYCYLNYKHVGKTSLMNRYVKNKFTNQYKATIGADFLGKEISVENKTVTMQIWDTAGQERFQSLGVAFYRGADCCILVYDVTEPQSFEHLEGWRDEVN</sequence>
<evidence type="ECO:0000256" key="1">
    <source>
        <dbReference type="ARBA" id="ARBA00006270"/>
    </source>
</evidence>
<dbReference type="NCBIfam" id="TIGR00231">
    <property type="entry name" value="small_GTP"/>
    <property type="match status" value="1"/>
</dbReference>
<dbReference type="EMBL" id="JAOAOG010000308">
    <property type="protein sequence ID" value="KAJ6230860.1"/>
    <property type="molecule type" value="Genomic_DNA"/>
</dbReference>
<proteinExistence type="inferred from homology"/>
<dbReference type="PANTHER" id="PTHR47981">
    <property type="entry name" value="RAB FAMILY"/>
    <property type="match status" value="1"/>
</dbReference>
<dbReference type="InterPro" id="IPR005225">
    <property type="entry name" value="Small_GTP-bd"/>
</dbReference>
<evidence type="ECO:0000313" key="5">
    <source>
        <dbReference type="Proteomes" id="UP001150062"/>
    </source>
</evidence>
<keyword evidence="3" id="KW-0342">GTP-binding</keyword>
<comment type="similarity">
    <text evidence="1">Belongs to the small GTPase superfamily. Rab family.</text>
</comment>
<dbReference type="SUPFAM" id="SSF52540">
    <property type="entry name" value="P-loop containing nucleoside triphosphate hydrolases"/>
    <property type="match status" value="1"/>
</dbReference>